<feature type="transmembrane region" description="Helical" evidence="6">
    <location>
        <begin position="97"/>
        <end position="119"/>
    </location>
</feature>
<feature type="transmembrane region" description="Helical" evidence="6">
    <location>
        <begin position="304"/>
        <end position="324"/>
    </location>
</feature>
<accession>A0A382B988</accession>
<dbReference type="EMBL" id="UINC01028766">
    <property type="protein sequence ID" value="SVB10336.1"/>
    <property type="molecule type" value="Genomic_DNA"/>
</dbReference>
<dbReference type="PANTHER" id="PTHR30250:SF11">
    <property type="entry name" value="O-ANTIGEN TRANSPORTER-RELATED"/>
    <property type="match status" value="1"/>
</dbReference>
<keyword evidence="4 6" id="KW-1133">Transmembrane helix</keyword>
<dbReference type="PANTHER" id="PTHR30250">
    <property type="entry name" value="PST FAMILY PREDICTED COLANIC ACID TRANSPORTER"/>
    <property type="match status" value="1"/>
</dbReference>
<feature type="transmembrane region" description="Helical" evidence="6">
    <location>
        <begin position="194"/>
        <end position="212"/>
    </location>
</feature>
<evidence type="ECO:0000256" key="3">
    <source>
        <dbReference type="ARBA" id="ARBA00022692"/>
    </source>
</evidence>
<feature type="transmembrane region" description="Helical" evidence="6">
    <location>
        <begin position="432"/>
        <end position="458"/>
    </location>
</feature>
<feature type="transmembrane region" description="Helical" evidence="6">
    <location>
        <begin position="404"/>
        <end position="420"/>
    </location>
</feature>
<evidence type="ECO:0000256" key="4">
    <source>
        <dbReference type="ARBA" id="ARBA00022989"/>
    </source>
</evidence>
<keyword evidence="3 6" id="KW-0812">Transmembrane</keyword>
<dbReference type="InterPro" id="IPR050833">
    <property type="entry name" value="Poly_Biosynth_Transport"/>
</dbReference>
<keyword evidence="5 6" id="KW-0472">Membrane</keyword>
<feature type="transmembrane region" description="Helical" evidence="6">
    <location>
        <begin position="170"/>
        <end position="188"/>
    </location>
</feature>
<feature type="transmembrane region" description="Helical" evidence="6">
    <location>
        <begin position="139"/>
        <end position="158"/>
    </location>
</feature>
<dbReference type="GO" id="GO:0005886">
    <property type="term" value="C:plasma membrane"/>
    <property type="evidence" value="ECO:0007669"/>
    <property type="project" value="UniProtKB-SubCell"/>
</dbReference>
<evidence type="ECO:0000313" key="7">
    <source>
        <dbReference type="EMBL" id="SVB10336.1"/>
    </source>
</evidence>
<feature type="transmembrane region" description="Helical" evidence="6">
    <location>
        <begin position="464"/>
        <end position="482"/>
    </location>
</feature>
<feature type="transmembrane region" description="Helical" evidence="6">
    <location>
        <begin position="266"/>
        <end position="292"/>
    </location>
</feature>
<evidence type="ECO:0000256" key="1">
    <source>
        <dbReference type="ARBA" id="ARBA00004651"/>
    </source>
</evidence>
<keyword evidence="2" id="KW-1003">Cell membrane</keyword>
<protein>
    <submittedName>
        <fullName evidence="7">Uncharacterized protein</fullName>
    </submittedName>
</protein>
<proteinExistence type="predicted"/>
<dbReference type="Pfam" id="PF13440">
    <property type="entry name" value="Polysacc_synt_3"/>
    <property type="match status" value="1"/>
</dbReference>
<sequence>MGVFAPPEQFHLSSFQRFISNLSWSVLGKVCVQILLFGVSILLTRYLGKERLGDYATLLVIPVFVRLLNSFGLETLINKKLPELNIQDPSGSQAKFLVGRLLILRFMTTLCFCILMYFVLPYYLDFTHSQWLIGFRWALILYFIVITVDSILSTLFMTLLRFKTLAKTEILGALLNLFFLILFIPLDYGISGVLYAYIFSASVTSIIYLVLARKQYLGPVKKPEWDDMGHLACVSYGISFLGFGLMTQSDVLLLNYFNVGRGDIGLYHLVTGLGGTMAFLLAGVAPMALSLFSETYAKDGIKSLGNLYCQIVGFASYLTIPIYVFCVLNASHVINFIYGSAFLEGAGALGVYATFAGIQTALGINFTISSLYVIRRQSVALRSTVEGSILNIGLNLLLIPDFGMMGAITATGLVMVYMILRQLKTLTAEMDIAPVFPVIGYCFLYCLIASIPPLIFSWLDSGHLIINLFLYLITLVALLIFVKPFNDGQRQLFINVYPKLEHWSKWFFRPSEN</sequence>
<evidence type="ECO:0000256" key="5">
    <source>
        <dbReference type="ARBA" id="ARBA00023136"/>
    </source>
</evidence>
<comment type="subcellular location">
    <subcellularLocation>
        <location evidence="1">Cell membrane</location>
        <topology evidence="1">Multi-pass membrane protein</topology>
    </subcellularLocation>
</comment>
<dbReference type="AlphaFoldDB" id="A0A382B988"/>
<organism evidence="7">
    <name type="scientific">marine metagenome</name>
    <dbReference type="NCBI Taxonomy" id="408172"/>
    <lineage>
        <taxon>unclassified sequences</taxon>
        <taxon>metagenomes</taxon>
        <taxon>ecological metagenomes</taxon>
    </lineage>
</organism>
<feature type="transmembrane region" description="Helical" evidence="6">
    <location>
        <begin position="21"/>
        <end position="43"/>
    </location>
</feature>
<gene>
    <name evidence="7" type="ORF">METZ01_LOCUS163190</name>
</gene>
<name>A0A382B988_9ZZZZ</name>
<reference evidence="7" key="1">
    <citation type="submission" date="2018-05" db="EMBL/GenBank/DDBJ databases">
        <authorList>
            <person name="Lanie J.A."/>
            <person name="Ng W.-L."/>
            <person name="Kazmierczak K.M."/>
            <person name="Andrzejewski T.M."/>
            <person name="Davidsen T.M."/>
            <person name="Wayne K.J."/>
            <person name="Tettelin H."/>
            <person name="Glass J.I."/>
            <person name="Rusch D."/>
            <person name="Podicherti R."/>
            <person name="Tsui H.-C.T."/>
            <person name="Winkler M.E."/>
        </authorList>
    </citation>
    <scope>NUCLEOTIDE SEQUENCE</scope>
</reference>
<evidence type="ECO:0000256" key="6">
    <source>
        <dbReference type="SAM" id="Phobius"/>
    </source>
</evidence>
<feature type="transmembrane region" description="Helical" evidence="6">
    <location>
        <begin position="336"/>
        <end position="358"/>
    </location>
</feature>
<evidence type="ECO:0000256" key="2">
    <source>
        <dbReference type="ARBA" id="ARBA00022475"/>
    </source>
</evidence>